<evidence type="ECO:0000256" key="1">
    <source>
        <dbReference type="SAM" id="Phobius"/>
    </source>
</evidence>
<dbReference type="AlphaFoldDB" id="A0A345C3D6"/>
<protein>
    <recommendedName>
        <fullName evidence="4">Sporulation protein YhaL</fullName>
    </recommendedName>
</protein>
<keyword evidence="3" id="KW-1185">Reference proteome</keyword>
<dbReference type="EMBL" id="CP031092">
    <property type="protein sequence ID" value="AXF57717.1"/>
    <property type="molecule type" value="Genomic_DNA"/>
</dbReference>
<dbReference type="Pfam" id="PF14147">
    <property type="entry name" value="Spore_YhaL"/>
    <property type="match status" value="1"/>
</dbReference>
<dbReference type="KEGG" id="rue:DT065_18240"/>
<organism evidence="2 3">
    <name type="scientific">Salicibibacter kimchii</name>
    <dbReference type="NCBI Taxonomy" id="2099786"/>
    <lineage>
        <taxon>Bacteria</taxon>
        <taxon>Bacillati</taxon>
        <taxon>Bacillota</taxon>
        <taxon>Bacilli</taxon>
        <taxon>Bacillales</taxon>
        <taxon>Bacillaceae</taxon>
        <taxon>Salicibibacter</taxon>
    </lineage>
</organism>
<evidence type="ECO:0000313" key="3">
    <source>
        <dbReference type="Proteomes" id="UP000252100"/>
    </source>
</evidence>
<evidence type="ECO:0008006" key="4">
    <source>
        <dbReference type="Google" id="ProtNLM"/>
    </source>
</evidence>
<keyword evidence="1" id="KW-0472">Membrane</keyword>
<feature type="transmembrane region" description="Helical" evidence="1">
    <location>
        <begin position="37"/>
        <end position="56"/>
    </location>
</feature>
<reference evidence="2 3" key="1">
    <citation type="journal article" date="2018" name="J. Microbiol.">
        <title>Salicibibacter kimchii gen. nov., sp. nov., a moderately halophilic and alkalitolerant bacterium in the family Bacillaceae, isolated from kimchi.</title>
        <authorList>
            <person name="Jang J.Y."/>
            <person name="Oh Y.J."/>
            <person name="Lim S.K."/>
            <person name="Park H.K."/>
            <person name="Lee C."/>
            <person name="Kim J.Y."/>
            <person name="Lee M.A."/>
            <person name="Choi H.J."/>
        </authorList>
    </citation>
    <scope>NUCLEOTIDE SEQUENCE [LARGE SCALE GENOMIC DNA]</scope>
    <source>
        <strain evidence="2 3">NKC1-1</strain>
    </source>
</reference>
<keyword evidence="1" id="KW-1133">Transmembrane helix</keyword>
<sequence length="96" mass="11262">MVDLQERSKRMLLTLVIIFLGLAVLQRFTSNAAITTIPWWVTVVILAAIVSGYMWIRTSLEDRKAEAEWIEQEGRVYIRRMEHERQQRASATNQEQ</sequence>
<dbReference type="Proteomes" id="UP000252100">
    <property type="component" value="Chromosome"/>
</dbReference>
<evidence type="ECO:0000313" key="2">
    <source>
        <dbReference type="EMBL" id="AXF57717.1"/>
    </source>
</evidence>
<proteinExistence type="predicted"/>
<name>A0A345C3D6_9BACI</name>
<dbReference type="InterPro" id="IPR025428">
    <property type="entry name" value="Spore_YhaL"/>
</dbReference>
<gene>
    <name evidence="2" type="ORF">DT065_18240</name>
</gene>
<keyword evidence="1" id="KW-0812">Transmembrane</keyword>
<accession>A0A345C3D6</accession>